<comment type="subcellular location">
    <subcellularLocation>
        <location evidence="1 9">Cell inner membrane</location>
        <topology evidence="1 9">Multi-pass membrane protein</topology>
    </subcellularLocation>
</comment>
<evidence type="ECO:0000259" key="10">
    <source>
        <dbReference type="Pfam" id="PF04290"/>
    </source>
</evidence>
<evidence type="ECO:0000256" key="5">
    <source>
        <dbReference type="ARBA" id="ARBA00022692"/>
    </source>
</evidence>
<dbReference type="STRING" id="311410.LA5095_01736"/>
<dbReference type="InterPro" id="IPR055348">
    <property type="entry name" value="DctQ"/>
</dbReference>
<proteinExistence type="inferred from homology"/>
<accession>A0A0M7A956</accession>
<name>A0A0M7A956_9HYPH</name>
<comment type="function">
    <text evidence="9">Part of the tripartite ATP-independent periplasmic (TRAP) transport system.</text>
</comment>
<dbReference type="InterPro" id="IPR007387">
    <property type="entry name" value="TRAP_DctQ"/>
</dbReference>
<keyword evidence="2 9" id="KW-0813">Transport</keyword>
<keyword evidence="4 9" id="KW-0997">Cell inner membrane</keyword>
<keyword evidence="5 9" id="KW-0812">Transmembrane</keyword>
<keyword evidence="12" id="KW-1185">Reference proteome</keyword>
<gene>
    <name evidence="11" type="ORF">LA5096_02990</name>
</gene>
<evidence type="ECO:0000256" key="2">
    <source>
        <dbReference type="ARBA" id="ARBA00022448"/>
    </source>
</evidence>
<dbReference type="GO" id="GO:0022857">
    <property type="term" value="F:transmembrane transporter activity"/>
    <property type="evidence" value="ECO:0007669"/>
    <property type="project" value="UniProtKB-UniRule"/>
</dbReference>
<evidence type="ECO:0000256" key="6">
    <source>
        <dbReference type="ARBA" id="ARBA00022989"/>
    </source>
</evidence>
<organism evidence="11 12">
    <name type="scientific">Roseibium album</name>
    <dbReference type="NCBI Taxonomy" id="311410"/>
    <lineage>
        <taxon>Bacteria</taxon>
        <taxon>Pseudomonadati</taxon>
        <taxon>Pseudomonadota</taxon>
        <taxon>Alphaproteobacteria</taxon>
        <taxon>Hyphomicrobiales</taxon>
        <taxon>Stappiaceae</taxon>
        <taxon>Roseibium</taxon>
    </lineage>
</organism>
<dbReference type="EMBL" id="CXWC01000010">
    <property type="protein sequence ID" value="CTQ71638.1"/>
    <property type="molecule type" value="Genomic_DNA"/>
</dbReference>
<feature type="domain" description="Tripartite ATP-independent periplasmic transporters DctQ component" evidence="10">
    <location>
        <begin position="34"/>
        <end position="159"/>
    </location>
</feature>
<dbReference type="Proteomes" id="UP000049983">
    <property type="component" value="Unassembled WGS sequence"/>
</dbReference>
<protein>
    <recommendedName>
        <fullName evidence="9">TRAP transporter small permease protein</fullName>
    </recommendedName>
</protein>
<dbReference type="Pfam" id="PF04290">
    <property type="entry name" value="DctQ"/>
    <property type="match status" value="1"/>
</dbReference>
<comment type="subunit">
    <text evidence="9">The complex comprises the extracytoplasmic solute receptor protein and the two transmembrane proteins.</text>
</comment>
<evidence type="ECO:0000256" key="3">
    <source>
        <dbReference type="ARBA" id="ARBA00022475"/>
    </source>
</evidence>
<feature type="transmembrane region" description="Helical" evidence="9">
    <location>
        <begin position="96"/>
        <end position="122"/>
    </location>
</feature>
<feature type="transmembrane region" description="Helical" evidence="9">
    <location>
        <begin position="142"/>
        <end position="166"/>
    </location>
</feature>
<dbReference type="AlphaFoldDB" id="A0A0M7A956"/>
<evidence type="ECO:0000313" key="11">
    <source>
        <dbReference type="EMBL" id="CTQ71638.1"/>
    </source>
</evidence>
<evidence type="ECO:0000256" key="7">
    <source>
        <dbReference type="ARBA" id="ARBA00023136"/>
    </source>
</evidence>
<dbReference type="RefSeq" id="WP_208992596.1">
    <property type="nucleotide sequence ID" value="NZ_CXWA01000001.1"/>
</dbReference>
<sequence>MTEIVDRLPAVAATPMRLTLKFMRLFVAAGGLLMALTFFVVVIVRYGFSGNLFAYEEWLLAISFWTFFLGAALAAERKSHVNADILGVVLGRSRLAWWRGLAVYLIEFVIGIYIVYWCYLAVESEIIAYPLWEKTTALKIPAVFPRTAILVGFFFMTLFNTIYMILHIIDGPARFETGRLEAGK</sequence>
<dbReference type="GO" id="GO:0005886">
    <property type="term" value="C:plasma membrane"/>
    <property type="evidence" value="ECO:0007669"/>
    <property type="project" value="UniProtKB-SubCell"/>
</dbReference>
<dbReference type="PANTHER" id="PTHR35011:SF2">
    <property type="entry name" value="2,3-DIKETO-L-GULONATE TRAP TRANSPORTER SMALL PERMEASE PROTEIN YIAM"/>
    <property type="match status" value="1"/>
</dbReference>
<reference evidence="12" key="1">
    <citation type="submission" date="2015-07" db="EMBL/GenBank/DDBJ databases">
        <authorList>
            <person name="Rodrigo-Torres Lidia"/>
            <person name="Arahal R.David."/>
        </authorList>
    </citation>
    <scope>NUCLEOTIDE SEQUENCE [LARGE SCALE GENOMIC DNA]</scope>
    <source>
        <strain evidence="12">CECT 5096</strain>
    </source>
</reference>
<dbReference type="GeneID" id="97670356"/>
<evidence type="ECO:0000256" key="1">
    <source>
        <dbReference type="ARBA" id="ARBA00004429"/>
    </source>
</evidence>
<dbReference type="GO" id="GO:0015740">
    <property type="term" value="P:C4-dicarboxylate transport"/>
    <property type="evidence" value="ECO:0007669"/>
    <property type="project" value="TreeGrafter"/>
</dbReference>
<feature type="transmembrane region" description="Helical" evidence="9">
    <location>
        <begin position="25"/>
        <end position="46"/>
    </location>
</feature>
<evidence type="ECO:0000256" key="8">
    <source>
        <dbReference type="ARBA" id="ARBA00038436"/>
    </source>
</evidence>
<keyword evidence="7 9" id="KW-0472">Membrane</keyword>
<evidence type="ECO:0000313" key="12">
    <source>
        <dbReference type="Proteomes" id="UP000049983"/>
    </source>
</evidence>
<evidence type="ECO:0000256" key="9">
    <source>
        <dbReference type="RuleBase" id="RU369079"/>
    </source>
</evidence>
<feature type="transmembrane region" description="Helical" evidence="9">
    <location>
        <begin position="58"/>
        <end position="75"/>
    </location>
</feature>
<keyword evidence="3" id="KW-1003">Cell membrane</keyword>
<evidence type="ECO:0000256" key="4">
    <source>
        <dbReference type="ARBA" id="ARBA00022519"/>
    </source>
</evidence>
<comment type="similarity">
    <text evidence="8 9">Belongs to the TRAP transporter small permease family.</text>
</comment>
<keyword evidence="6 9" id="KW-1133">Transmembrane helix</keyword>
<dbReference type="PANTHER" id="PTHR35011">
    <property type="entry name" value="2,3-DIKETO-L-GULONATE TRAP TRANSPORTER SMALL PERMEASE PROTEIN YIAM"/>
    <property type="match status" value="1"/>
</dbReference>